<dbReference type="HOGENOM" id="CLU_2681867_0_0_10"/>
<organism evidence="1 2">
    <name type="scientific">Dysgonomonas mossii DSM 22836</name>
    <dbReference type="NCBI Taxonomy" id="742767"/>
    <lineage>
        <taxon>Bacteria</taxon>
        <taxon>Pseudomonadati</taxon>
        <taxon>Bacteroidota</taxon>
        <taxon>Bacteroidia</taxon>
        <taxon>Bacteroidales</taxon>
        <taxon>Dysgonomonadaceae</taxon>
        <taxon>Dysgonomonas</taxon>
    </lineage>
</organism>
<evidence type="ECO:0000313" key="1">
    <source>
        <dbReference type="EMBL" id="EGK04974.1"/>
    </source>
</evidence>
<dbReference type="AlphaFoldDB" id="F8X4G8"/>
<sequence>MFNLDEVWIDIYCSRCKYQFEIQMIDARLESKVYCHNCKCIIQLKDSEASVHTSTRDINQALNDLDKTLKNLFK</sequence>
<dbReference type="STRING" id="742767.HMPREF9456_03127"/>
<dbReference type="EMBL" id="ADLW01000019">
    <property type="protein sequence ID" value="EGK04974.1"/>
    <property type="molecule type" value="Genomic_DNA"/>
</dbReference>
<evidence type="ECO:0000313" key="2">
    <source>
        <dbReference type="Proteomes" id="UP000006420"/>
    </source>
</evidence>
<proteinExistence type="predicted"/>
<dbReference type="OrthoDB" id="1495635at2"/>
<reference evidence="1 2" key="1">
    <citation type="submission" date="2011-04" db="EMBL/GenBank/DDBJ databases">
        <title>The Genome Sequence of Dysgonomonas mossii DSM 22836.</title>
        <authorList>
            <consortium name="The Broad Institute Genome Sequencing Platform"/>
            <person name="Earl A."/>
            <person name="Ward D."/>
            <person name="Feldgarden M."/>
            <person name="Gevers D."/>
            <person name="Pudlo N."/>
            <person name="Martens E."/>
            <person name="Allen-Vercoe E."/>
            <person name="Young S.K."/>
            <person name="Zeng Q."/>
            <person name="Gargeya S."/>
            <person name="Fitzgerald M."/>
            <person name="Haas B."/>
            <person name="Abouelleil A."/>
            <person name="Alvarado L."/>
            <person name="Arachchi H.M."/>
            <person name="Berlin A."/>
            <person name="Brown A."/>
            <person name="Chapman S.B."/>
            <person name="Chen Z."/>
            <person name="Dunbar C."/>
            <person name="Freedman E."/>
            <person name="Gearin G."/>
            <person name="Gellesch M."/>
            <person name="Goldberg J."/>
            <person name="Griggs A."/>
            <person name="Gujja S."/>
            <person name="Heiman D."/>
            <person name="Howarth C."/>
            <person name="Larson L."/>
            <person name="Lui A."/>
            <person name="MacDonald P.J.P."/>
            <person name="Mehta T."/>
            <person name="Montmayeur A."/>
            <person name="Murphy C."/>
            <person name="Neiman D."/>
            <person name="Pearson M."/>
            <person name="Priest M."/>
            <person name="Roberts A."/>
            <person name="Saif S."/>
            <person name="Shea T."/>
            <person name="Shenoy N."/>
            <person name="Sisk P."/>
            <person name="Stolte C."/>
            <person name="Sykes S."/>
            <person name="Yandava C."/>
            <person name="Wortman J."/>
            <person name="Nusbaum C."/>
            <person name="Birren B."/>
        </authorList>
    </citation>
    <scope>NUCLEOTIDE SEQUENCE [LARGE SCALE GENOMIC DNA]</scope>
    <source>
        <strain evidence="1 2">DSM 22836</strain>
    </source>
</reference>
<accession>F8X4G8</accession>
<protein>
    <submittedName>
        <fullName evidence="1">Uncharacterized protein</fullName>
    </submittedName>
</protein>
<keyword evidence="2" id="KW-1185">Reference proteome</keyword>
<comment type="caution">
    <text evidence="1">The sequence shown here is derived from an EMBL/GenBank/DDBJ whole genome shotgun (WGS) entry which is preliminary data.</text>
</comment>
<dbReference type="Proteomes" id="UP000006420">
    <property type="component" value="Unassembled WGS sequence"/>
</dbReference>
<gene>
    <name evidence="1" type="ORF">HMPREF9456_03127</name>
</gene>
<name>F8X4G8_9BACT</name>